<dbReference type="InterPro" id="IPR005158">
    <property type="entry name" value="BTAD"/>
</dbReference>
<dbReference type="InterPro" id="IPR011990">
    <property type="entry name" value="TPR-like_helical_dom_sf"/>
</dbReference>
<dbReference type="Gene3D" id="1.10.10.10">
    <property type="entry name" value="Winged helix-like DNA-binding domain superfamily/Winged helix DNA-binding domain"/>
    <property type="match status" value="1"/>
</dbReference>
<dbReference type="EMBL" id="JACICF010000001">
    <property type="protein sequence ID" value="MBB3764093.1"/>
    <property type="molecule type" value="Genomic_DNA"/>
</dbReference>
<feature type="domain" description="Bacterial transcriptional activator" evidence="1">
    <location>
        <begin position="91"/>
        <end position="231"/>
    </location>
</feature>
<accession>A0A839Z2W4</accession>
<dbReference type="InterPro" id="IPR036388">
    <property type="entry name" value="WH-like_DNA-bd_sf"/>
</dbReference>
<dbReference type="Proteomes" id="UP000578569">
    <property type="component" value="Unassembled WGS sequence"/>
</dbReference>
<proteinExistence type="predicted"/>
<dbReference type="RefSeq" id="WP_183933382.1">
    <property type="nucleotide sequence ID" value="NZ_JACICF010000001.1"/>
</dbReference>
<comment type="caution">
    <text evidence="2">The sequence shown here is derived from an EMBL/GenBank/DDBJ whole genome shotgun (WGS) entry which is preliminary data.</text>
</comment>
<keyword evidence="3" id="KW-1185">Reference proteome</keyword>
<sequence>MPSRGERWQVHLIGSFRLTDLHHQSDATPGSRKACAVLAYLASRPGETIARERLAGLLWGDRAEPQARASLRQAIFDIRRASDREAAPIVADRFHVRLDQHNVRMGGLHDAERADSEWQPFEDLDGISPEFDDWLSYERMRIRDMVVAAAVRELRGALSAGLGGRMVALVRRLQRLEPLNEEFVRYAMLAHYQAGQSAQVERDYRDYCARLERELAVSPSGATRQLRDELMAALARQVPAHRVEPARS</sequence>
<keyword evidence="2" id="KW-0238">DNA-binding</keyword>
<dbReference type="PANTHER" id="PTHR35807:SF3">
    <property type="entry name" value="BLL5740 PROTEIN"/>
    <property type="match status" value="1"/>
</dbReference>
<dbReference type="Gene3D" id="1.25.40.10">
    <property type="entry name" value="Tetratricopeptide repeat domain"/>
    <property type="match status" value="1"/>
</dbReference>
<dbReference type="SUPFAM" id="SSF46894">
    <property type="entry name" value="C-terminal effector domain of the bipartite response regulators"/>
    <property type="match status" value="1"/>
</dbReference>
<name>A0A839Z2W4_9SPHN</name>
<dbReference type="InterPro" id="IPR016032">
    <property type="entry name" value="Sig_transdc_resp-reg_C-effctor"/>
</dbReference>
<dbReference type="Pfam" id="PF03704">
    <property type="entry name" value="BTAD"/>
    <property type="match status" value="1"/>
</dbReference>
<dbReference type="SUPFAM" id="SSF48452">
    <property type="entry name" value="TPR-like"/>
    <property type="match status" value="1"/>
</dbReference>
<organism evidence="2 3">
    <name type="scientific">Sphingomicrobium lutaoense</name>
    <dbReference type="NCBI Taxonomy" id="515949"/>
    <lineage>
        <taxon>Bacteria</taxon>
        <taxon>Pseudomonadati</taxon>
        <taxon>Pseudomonadota</taxon>
        <taxon>Alphaproteobacteria</taxon>
        <taxon>Sphingomonadales</taxon>
        <taxon>Sphingomonadaceae</taxon>
        <taxon>Sphingomicrobium</taxon>
    </lineage>
</organism>
<evidence type="ECO:0000313" key="2">
    <source>
        <dbReference type="EMBL" id="MBB3764093.1"/>
    </source>
</evidence>
<dbReference type="SMART" id="SM01043">
    <property type="entry name" value="BTAD"/>
    <property type="match status" value="1"/>
</dbReference>
<gene>
    <name evidence="2" type="ORF">FHS50_001116</name>
</gene>
<evidence type="ECO:0000313" key="3">
    <source>
        <dbReference type="Proteomes" id="UP000578569"/>
    </source>
</evidence>
<dbReference type="PANTHER" id="PTHR35807">
    <property type="entry name" value="TRANSCRIPTIONAL REGULATOR REDD-RELATED"/>
    <property type="match status" value="1"/>
</dbReference>
<protein>
    <submittedName>
        <fullName evidence="2">DNA-binding SARP family transcriptional activator</fullName>
    </submittedName>
</protein>
<evidence type="ECO:0000259" key="1">
    <source>
        <dbReference type="SMART" id="SM01043"/>
    </source>
</evidence>
<dbReference type="GO" id="GO:0003677">
    <property type="term" value="F:DNA binding"/>
    <property type="evidence" value="ECO:0007669"/>
    <property type="project" value="UniProtKB-KW"/>
</dbReference>
<reference evidence="2 3" key="1">
    <citation type="submission" date="2020-08" db="EMBL/GenBank/DDBJ databases">
        <title>Genomic Encyclopedia of Type Strains, Phase IV (KMG-IV): sequencing the most valuable type-strain genomes for metagenomic binning, comparative biology and taxonomic classification.</title>
        <authorList>
            <person name="Goeker M."/>
        </authorList>
    </citation>
    <scope>NUCLEOTIDE SEQUENCE [LARGE SCALE GENOMIC DNA]</scope>
    <source>
        <strain evidence="2 3">DSM 24194</strain>
    </source>
</reference>
<dbReference type="InterPro" id="IPR051677">
    <property type="entry name" value="AfsR-DnrI-RedD_regulator"/>
</dbReference>
<dbReference type="GO" id="GO:0006355">
    <property type="term" value="P:regulation of DNA-templated transcription"/>
    <property type="evidence" value="ECO:0007669"/>
    <property type="project" value="InterPro"/>
</dbReference>
<dbReference type="AlphaFoldDB" id="A0A839Z2W4"/>